<dbReference type="InterPro" id="IPR051465">
    <property type="entry name" value="Cell_Envelope_Struct_Comp"/>
</dbReference>
<sequence>MKELNWICIGIILATAVLPARSQPVSDEPSEPMEQVTTVSELTDIRPSDWAYQAVKSLVERYGILSGYPDRTFRGNRPLTRNEFAAAIANVIGRIEEQLIAGNSANTIAEDMQTIRRVVAAYGEALSQLRSRVDDLDNRTATVERQQFSTTTKLSGQVYYGVTNGTNDQATLLSRVRLNLLTSFQGNDVLVTQLQAGNDGRDAISKAHDERQNLLGTNGILADGGGLDAVGVPRELKIRKLYYSFRPSENLQVSVGSNLPPSDFIDRNQFANQSGQNFGSSFFANNPLIVQNEIDRFGGAGAAIAWNANRALVIRGLYAAADSATTGLFQDRYQASLEAEYTIPNQPITVRAQYTHADINGTQINAAGLSAEWAIQRRFGVFGIFGRLGIGSYEGFNSILQQDLDLNPKTWALGVSFQNFLIPGSKAGLAVGQPFISDRLGNKTQTNFEAFFGLLLNDRLNISPSVTVVSNPNNRASPTILEWSLRVLYEF</sequence>
<evidence type="ECO:0000313" key="5">
    <source>
        <dbReference type="Proteomes" id="UP000217895"/>
    </source>
</evidence>
<dbReference type="InterPro" id="IPR047684">
    <property type="entry name" value="Por_som-like"/>
</dbReference>
<keyword evidence="5" id="KW-1185">Reference proteome</keyword>
<gene>
    <name evidence="4" type="ORF">NIES2135_35400</name>
</gene>
<evidence type="ECO:0000256" key="1">
    <source>
        <dbReference type="RuleBase" id="RU363072"/>
    </source>
</evidence>
<evidence type="ECO:0000313" key="4">
    <source>
        <dbReference type="EMBL" id="BAY56704.1"/>
    </source>
</evidence>
<dbReference type="Proteomes" id="UP000217895">
    <property type="component" value="Chromosome"/>
</dbReference>
<name>A0A1Z4JJ18_LEPBY</name>
<dbReference type="InterPro" id="IPR007049">
    <property type="entry name" value="Carb-sel_porin_OprB"/>
</dbReference>
<dbReference type="GO" id="GO:0008643">
    <property type="term" value="P:carbohydrate transport"/>
    <property type="evidence" value="ECO:0007669"/>
    <property type="project" value="InterPro"/>
</dbReference>
<comment type="similarity">
    <text evidence="1">Belongs to the OprB family.</text>
</comment>
<reference evidence="4 5" key="1">
    <citation type="submission" date="2017-06" db="EMBL/GenBank/DDBJ databases">
        <title>Genome sequencing of cyanobaciteial culture collection at National Institute for Environmental Studies (NIES).</title>
        <authorList>
            <person name="Hirose Y."/>
            <person name="Shimura Y."/>
            <person name="Fujisawa T."/>
            <person name="Nakamura Y."/>
            <person name="Kawachi M."/>
        </authorList>
    </citation>
    <scope>NUCLEOTIDE SEQUENCE [LARGE SCALE GENOMIC DNA]</scope>
    <source>
        <strain evidence="4 5">NIES-2135</strain>
    </source>
</reference>
<accession>A0A1Z4JJ18</accession>
<dbReference type="GO" id="GO:0016020">
    <property type="term" value="C:membrane"/>
    <property type="evidence" value="ECO:0007669"/>
    <property type="project" value="InterPro"/>
</dbReference>
<evidence type="ECO:0000256" key="2">
    <source>
        <dbReference type="SAM" id="Coils"/>
    </source>
</evidence>
<dbReference type="PANTHER" id="PTHR43308">
    <property type="entry name" value="OUTER MEMBRANE PROTEIN ALPHA-RELATED"/>
    <property type="match status" value="1"/>
</dbReference>
<dbReference type="PANTHER" id="PTHR43308:SF1">
    <property type="entry name" value="OUTER MEMBRANE PROTEIN ALPHA"/>
    <property type="match status" value="1"/>
</dbReference>
<dbReference type="EMBL" id="AP018203">
    <property type="protein sequence ID" value="BAY56704.1"/>
    <property type="molecule type" value="Genomic_DNA"/>
</dbReference>
<keyword evidence="2" id="KW-0175">Coiled coil</keyword>
<dbReference type="NCBIfam" id="NF033921">
    <property type="entry name" value="por_somb"/>
    <property type="match status" value="1"/>
</dbReference>
<dbReference type="Pfam" id="PF04966">
    <property type="entry name" value="OprB"/>
    <property type="match status" value="1"/>
</dbReference>
<feature type="domain" description="SLH" evidence="3">
    <location>
        <begin position="38"/>
        <end position="102"/>
    </location>
</feature>
<dbReference type="SUPFAM" id="SSF56935">
    <property type="entry name" value="Porins"/>
    <property type="match status" value="1"/>
</dbReference>
<dbReference type="InterPro" id="IPR001119">
    <property type="entry name" value="SLH_dom"/>
</dbReference>
<feature type="coiled-coil region" evidence="2">
    <location>
        <begin position="119"/>
        <end position="146"/>
    </location>
</feature>
<dbReference type="GO" id="GO:0015288">
    <property type="term" value="F:porin activity"/>
    <property type="evidence" value="ECO:0007669"/>
    <property type="project" value="InterPro"/>
</dbReference>
<evidence type="ECO:0000259" key="3">
    <source>
        <dbReference type="PROSITE" id="PS51272"/>
    </source>
</evidence>
<organism evidence="4 5">
    <name type="scientific">Leptolyngbya boryana NIES-2135</name>
    <dbReference type="NCBI Taxonomy" id="1973484"/>
    <lineage>
        <taxon>Bacteria</taxon>
        <taxon>Bacillati</taxon>
        <taxon>Cyanobacteriota</taxon>
        <taxon>Cyanophyceae</taxon>
        <taxon>Leptolyngbyales</taxon>
        <taxon>Leptolyngbyaceae</taxon>
        <taxon>Leptolyngbya group</taxon>
        <taxon>Leptolyngbya</taxon>
    </lineage>
</organism>
<proteinExistence type="inferred from homology"/>
<dbReference type="PROSITE" id="PS51272">
    <property type="entry name" value="SLH"/>
    <property type="match status" value="1"/>
</dbReference>
<dbReference type="AlphaFoldDB" id="A0A1Z4JJ18"/>
<protein>
    <submittedName>
        <fullName evidence="4">S-layer domain-containing protein</fullName>
    </submittedName>
</protein>
<dbReference type="Pfam" id="PF00395">
    <property type="entry name" value="SLH"/>
    <property type="match status" value="1"/>
</dbReference>